<name>A0A5B7K842_PORTR</name>
<protein>
    <submittedName>
        <fullName evidence="2">Uncharacterized protein</fullName>
    </submittedName>
</protein>
<feature type="compositionally biased region" description="Basic residues" evidence="1">
    <location>
        <begin position="55"/>
        <end position="66"/>
    </location>
</feature>
<evidence type="ECO:0000256" key="1">
    <source>
        <dbReference type="SAM" id="MobiDB-lite"/>
    </source>
</evidence>
<proteinExistence type="predicted"/>
<comment type="caution">
    <text evidence="2">The sequence shown here is derived from an EMBL/GenBank/DDBJ whole genome shotgun (WGS) entry which is preliminary data.</text>
</comment>
<feature type="region of interest" description="Disordered" evidence="1">
    <location>
        <begin position="1"/>
        <end position="89"/>
    </location>
</feature>
<sequence>MPSPANTIASSPSSTTTSTTTNQSPPLSPPPPPPPPPPATPSITTAAVNSTSRNFQRRLAWKRRSRREKDEKDVDETKTRGEECRRNRRETERGILSIFSEEFVIFTAWASSRMP</sequence>
<feature type="compositionally biased region" description="Basic and acidic residues" evidence="1">
    <location>
        <begin position="67"/>
        <end position="89"/>
    </location>
</feature>
<evidence type="ECO:0000313" key="2">
    <source>
        <dbReference type="EMBL" id="MPD01388.1"/>
    </source>
</evidence>
<evidence type="ECO:0000313" key="3">
    <source>
        <dbReference type="Proteomes" id="UP000324222"/>
    </source>
</evidence>
<accession>A0A5B7K842</accession>
<feature type="compositionally biased region" description="Low complexity" evidence="1">
    <location>
        <begin position="1"/>
        <end position="25"/>
    </location>
</feature>
<dbReference type="SUPFAM" id="SSF101447">
    <property type="entry name" value="Formin homology 2 domain (FH2 domain)"/>
    <property type="match status" value="1"/>
</dbReference>
<dbReference type="AlphaFoldDB" id="A0A5B7K842"/>
<dbReference type="Proteomes" id="UP000324222">
    <property type="component" value="Unassembled WGS sequence"/>
</dbReference>
<gene>
    <name evidence="2" type="ORF">E2C01_096913</name>
</gene>
<reference evidence="2 3" key="1">
    <citation type="submission" date="2019-05" db="EMBL/GenBank/DDBJ databases">
        <title>Another draft genome of Portunus trituberculatus and its Hox gene families provides insights of decapod evolution.</title>
        <authorList>
            <person name="Jeong J.-H."/>
            <person name="Song I."/>
            <person name="Kim S."/>
            <person name="Choi T."/>
            <person name="Kim D."/>
            <person name="Ryu S."/>
            <person name="Kim W."/>
        </authorList>
    </citation>
    <scope>NUCLEOTIDE SEQUENCE [LARGE SCALE GENOMIC DNA]</scope>
    <source>
        <tissue evidence="2">Muscle</tissue>
    </source>
</reference>
<feature type="compositionally biased region" description="Pro residues" evidence="1">
    <location>
        <begin position="26"/>
        <end position="40"/>
    </location>
</feature>
<dbReference type="EMBL" id="VSRR010126954">
    <property type="protein sequence ID" value="MPD01388.1"/>
    <property type="molecule type" value="Genomic_DNA"/>
</dbReference>
<organism evidence="2 3">
    <name type="scientific">Portunus trituberculatus</name>
    <name type="common">Swimming crab</name>
    <name type="synonym">Neptunus trituberculatus</name>
    <dbReference type="NCBI Taxonomy" id="210409"/>
    <lineage>
        <taxon>Eukaryota</taxon>
        <taxon>Metazoa</taxon>
        <taxon>Ecdysozoa</taxon>
        <taxon>Arthropoda</taxon>
        <taxon>Crustacea</taxon>
        <taxon>Multicrustacea</taxon>
        <taxon>Malacostraca</taxon>
        <taxon>Eumalacostraca</taxon>
        <taxon>Eucarida</taxon>
        <taxon>Decapoda</taxon>
        <taxon>Pleocyemata</taxon>
        <taxon>Brachyura</taxon>
        <taxon>Eubrachyura</taxon>
        <taxon>Portunoidea</taxon>
        <taxon>Portunidae</taxon>
        <taxon>Portuninae</taxon>
        <taxon>Portunus</taxon>
    </lineage>
</organism>
<keyword evidence="3" id="KW-1185">Reference proteome</keyword>